<name>A0A8T3A604_DENNO</name>
<organism evidence="1 2">
    <name type="scientific">Dendrobium nobile</name>
    <name type="common">Orchid</name>
    <dbReference type="NCBI Taxonomy" id="94219"/>
    <lineage>
        <taxon>Eukaryota</taxon>
        <taxon>Viridiplantae</taxon>
        <taxon>Streptophyta</taxon>
        <taxon>Embryophyta</taxon>
        <taxon>Tracheophyta</taxon>
        <taxon>Spermatophyta</taxon>
        <taxon>Magnoliopsida</taxon>
        <taxon>Liliopsida</taxon>
        <taxon>Asparagales</taxon>
        <taxon>Orchidaceae</taxon>
        <taxon>Epidendroideae</taxon>
        <taxon>Malaxideae</taxon>
        <taxon>Dendrobiinae</taxon>
        <taxon>Dendrobium</taxon>
    </lineage>
</organism>
<sequence>MGIYNNREKEKENCVFESSNNITINSNISSYLLPKLKIFINNKFSFIFRPVFVSWLEMIEVIYKLA</sequence>
<reference evidence="1" key="1">
    <citation type="journal article" date="2022" name="Front. Genet.">
        <title>Chromosome-Scale Assembly of the Dendrobium nobile Genome Provides Insights Into the Molecular Mechanism of the Biosynthesis of the Medicinal Active Ingredient of Dendrobium.</title>
        <authorList>
            <person name="Xu Q."/>
            <person name="Niu S.-C."/>
            <person name="Li K.-L."/>
            <person name="Zheng P.-J."/>
            <person name="Zhang X.-J."/>
            <person name="Jia Y."/>
            <person name="Liu Y."/>
            <person name="Niu Y.-X."/>
            <person name="Yu L.-H."/>
            <person name="Chen D.-F."/>
            <person name="Zhang G.-Q."/>
        </authorList>
    </citation>
    <scope>NUCLEOTIDE SEQUENCE</scope>
    <source>
        <tissue evidence="1">Leaf</tissue>
    </source>
</reference>
<protein>
    <submittedName>
        <fullName evidence="1">Uncharacterized protein</fullName>
    </submittedName>
</protein>
<gene>
    <name evidence="1" type="ORF">KFK09_026179</name>
</gene>
<proteinExistence type="predicted"/>
<dbReference type="AlphaFoldDB" id="A0A8T3A604"/>
<dbReference type="Proteomes" id="UP000829196">
    <property type="component" value="Unassembled WGS sequence"/>
</dbReference>
<comment type="caution">
    <text evidence="1">The sequence shown here is derived from an EMBL/GenBank/DDBJ whole genome shotgun (WGS) entry which is preliminary data.</text>
</comment>
<evidence type="ECO:0000313" key="2">
    <source>
        <dbReference type="Proteomes" id="UP000829196"/>
    </source>
</evidence>
<evidence type="ECO:0000313" key="1">
    <source>
        <dbReference type="EMBL" id="KAI0491917.1"/>
    </source>
</evidence>
<accession>A0A8T3A604</accession>
<keyword evidence="2" id="KW-1185">Reference proteome</keyword>
<dbReference type="EMBL" id="JAGYWB010000018">
    <property type="protein sequence ID" value="KAI0491917.1"/>
    <property type="molecule type" value="Genomic_DNA"/>
</dbReference>